<evidence type="ECO:0000313" key="3">
    <source>
        <dbReference type="Proteomes" id="UP000031971"/>
    </source>
</evidence>
<feature type="compositionally biased region" description="Basic and acidic residues" evidence="1">
    <location>
        <begin position="108"/>
        <end position="117"/>
    </location>
</feature>
<feature type="compositionally biased region" description="Polar residues" evidence="1">
    <location>
        <begin position="305"/>
        <end position="314"/>
    </location>
</feature>
<protein>
    <submittedName>
        <fullName evidence="2">Uncharacterized protein</fullName>
    </submittedName>
</protein>
<feature type="compositionally biased region" description="Basic and acidic residues" evidence="1">
    <location>
        <begin position="167"/>
        <end position="187"/>
    </location>
</feature>
<feature type="region of interest" description="Disordered" evidence="1">
    <location>
        <begin position="32"/>
        <end position="70"/>
    </location>
</feature>
<sequence length="381" mass="42082">MGMQRQGQALHIHDHVAAPGRKLEIGIAPRQFPRTVQPPAEDGTLGDPLGGELPDGETVKHGIGQEAGLGRQFEQRRHICDDHRRHQKTCRQHHGQDGRHRLAPPRSHRQDKPRQGEGHQPGIAAHHHATPNQGQGQQDHSRPIPLPPVPDQQRRQQDAEDGNADLEMAHDVEFGRRLPPKTHDEVIHGSPAQQICQDHGEKDHHGRRKTPCDPAATRRVKVRSRRQGNDPGPDQGGDLSGARQGQPRRYFPPPAESAPDDEDHEGDGDAASQGPRERPAAQQAPQTGHGHDDQQNHGPAIDIGQQRNHGQGDSEQNEGHEALGSALQGGPALSHHRRNPSPDHRADFPRVLKRGWLTHNAQSVQQRPRPDNKDEIIPVPI</sequence>
<evidence type="ECO:0000256" key="1">
    <source>
        <dbReference type="SAM" id="MobiDB-lite"/>
    </source>
</evidence>
<proteinExistence type="predicted"/>
<feature type="compositionally biased region" description="Basic and acidic residues" evidence="1">
    <location>
        <begin position="368"/>
        <end position="381"/>
    </location>
</feature>
<feature type="compositionally biased region" description="Low complexity" evidence="1">
    <location>
        <begin position="41"/>
        <end position="52"/>
    </location>
</feature>
<feature type="compositionally biased region" description="Acidic residues" evidence="1">
    <location>
        <begin position="258"/>
        <end position="268"/>
    </location>
</feature>
<dbReference type="EMBL" id="JXSL01000030">
    <property type="protein sequence ID" value="KIL97692.1"/>
    <property type="molecule type" value="Genomic_DNA"/>
</dbReference>
<gene>
    <name evidence="2" type="ORF">CCC_00753</name>
</gene>
<feature type="region of interest" description="Disordered" evidence="1">
    <location>
        <begin position="83"/>
        <end position="381"/>
    </location>
</feature>
<organism evidence="2 3">
    <name type="scientific">Paramagnetospirillum magnetotacticum MS-1</name>
    <dbReference type="NCBI Taxonomy" id="272627"/>
    <lineage>
        <taxon>Bacteria</taxon>
        <taxon>Pseudomonadati</taxon>
        <taxon>Pseudomonadota</taxon>
        <taxon>Alphaproteobacteria</taxon>
        <taxon>Rhodospirillales</taxon>
        <taxon>Magnetospirillaceae</taxon>
        <taxon>Paramagnetospirillum</taxon>
    </lineage>
</organism>
<reference evidence="2 3" key="1">
    <citation type="submission" date="2015-01" db="EMBL/GenBank/DDBJ databases">
        <title>Genome Sequence of Magnetospirillum magnetotacticum Strain MS-1.</title>
        <authorList>
            <person name="Marinov G.K."/>
            <person name="Smalley M.D."/>
            <person name="DeSalvo G."/>
        </authorList>
    </citation>
    <scope>NUCLEOTIDE SEQUENCE [LARGE SCALE GENOMIC DNA]</scope>
    <source>
        <strain evidence="2 3">MS-1</strain>
    </source>
</reference>
<dbReference type="AlphaFoldDB" id="A0A0C2U874"/>
<feature type="compositionally biased region" description="Basic and acidic residues" evidence="1">
    <location>
        <begin position="340"/>
        <end position="350"/>
    </location>
</feature>
<dbReference type="STRING" id="272627.CCC_00753"/>
<name>A0A0C2U874_PARME</name>
<evidence type="ECO:0000313" key="2">
    <source>
        <dbReference type="EMBL" id="KIL97692.1"/>
    </source>
</evidence>
<accession>A0A0C2U874</accession>
<comment type="caution">
    <text evidence="2">The sequence shown here is derived from an EMBL/GenBank/DDBJ whole genome shotgun (WGS) entry which is preliminary data.</text>
</comment>
<keyword evidence="3" id="KW-1185">Reference proteome</keyword>
<dbReference type="Proteomes" id="UP000031971">
    <property type="component" value="Unassembled WGS sequence"/>
</dbReference>